<dbReference type="GO" id="GO:0008270">
    <property type="term" value="F:zinc ion binding"/>
    <property type="evidence" value="ECO:0007669"/>
    <property type="project" value="UniProtKB-KW"/>
</dbReference>
<evidence type="ECO:0000313" key="5">
    <source>
        <dbReference type="Proteomes" id="UP000789595"/>
    </source>
</evidence>
<evidence type="ECO:0000256" key="1">
    <source>
        <dbReference type="PROSITE-ProRule" id="PRU00175"/>
    </source>
</evidence>
<dbReference type="InterPro" id="IPR001841">
    <property type="entry name" value="Znf_RING"/>
</dbReference>
<evidence type="ECO:0000259" key="3">
    <source>
        <dbReference type="PROSITE" id="PS50089"/>
    </source>
</evidence>
<keyword evidence="1" id="KW-0862">Zinc</keyword>
<feature type="domain" description="RING-type" evidence="3">
    <location>
        <begin position="522"/>
        <end position="568"/>
    </location>
</feature>
<proteinExistence type="predicted"/>
<dbReference type="PROSITE" id="PS50089">
    <property type="entry name" value="ZF_RING_2"/>
    <property type="match status" value="1"/>
</dbReference>
<evidence type="ECO:0000256" key="2">
    <source>
        <dbReference type="SAM" id="MobiDB-lite"/>
    </source>
</evidence>
<dbReference type="InterPro" id="IPR012340">
    <property type="entry name" value="NA-bd_OB-fold"/>
</dbReference>
<dbReference type="Gene3D" id="3.30.40.10">
    <property type="entry name" value="Zinc/RING finger domain, C3HC4 (zinc finger)"/>
    <property type="match status" value="1"/>
</dbReference>
<dbReference type="Proteomes" id="UP000789595">
    <property type="component" value="Unassembled WGS sequence"/>
</dbReference>
<feature type="compositionally biased region" description="Pro residues" evidence="2">
    <location>
        <begin position="370"/>
        <end position="409"/>
    </location>
</feature>
<dbReference type="AlphaFoldDB" id="A0A8J2SEI5"/>
<dbReference type="SUPFAM" id="SSF57850">
    <property type="entry name" value="RING/U-box"/>
    <property type="match status" value="1"/>
</dbReference>
<keyword evidence="1" id="KW-0863">Zinc-finger</keyword>
<protein>
    <recommendedName>
        <fullName evidence="3">RING-type domain-containing protein</fullName>
    </recommendedName>
</protein>
<accession>A0A8J2SEI5</accession>
<organism evidence="4 5">
    <name type="scientific">Pelagomonas calceolata</name>
    <dbReference type="NCBI Taxonomy" id="35677"/>
    <lineage>
        <taxon>Eukaryota</taxon>
        <taxon>Sar</taxon>
        <taxon>Stramenopiles</taxon>
        <taxon>Ochrophyta</taxon>
        <taxon>Pelagophyceae</taxon>
        <taxon>Pelagomonadales</taxon>
        <taxon>Pelagomonadaceae</taxon>
        <taxon>Pelagomonas</taxon>
    </lineage>
</organism>
<sequence length="591" mass="62997">MNPSSQPYQPGELPPVPPAFPGDAAAASLTAEQVQALRNRNYLRADSYTRADSYGRQDSGLSFYEYQIGDGDESPGSLSTATGYLSPRTPITLTPIITPSSPVPPGETPAYLRQLRRSRAERLPAPKIGGRRRRQLTSQNGSTGERFTGFIHFLRQTYGFIRRDTTGAEDVFMHLVDVDFEPRRGDRVSFALTEYRKRTKAIDVRFEGVNVEDEDDDTPWEHTEWAPAAQDSLLADLATWLAAGDKPSLDISSAEVFLDAHPRHAASVKAIGLSPSLALKVAVRGRGAGHGLRVRAGTPPPGQERGTEASVIEVVTPDLLACASVTPSVLAADALAASRRARLAVQAQLAKETAAAVPRPPPEFVAAAPAPAPQDWPAMPPPPARAAPPSPPRAPAPAAQDPPPPPRAPAPAAQDLPPSPLLMPPPPARAPLPAQEWSAVATAPSPSPRSIETTNAWQETKDVSAAEEAMRAFEAFEPDADAVAQLLQTSPPRRASPTPSPPLSLDALDLDEAEENDLDLECVVCCELYDTSVHAPMVLPCSGAHEICRTCVAALRKADGAIQCPKCREDATGAVNPNRGLIAALRLSRRS</sequence>
<dbReference type="SUPFAM" id="SSF50249">
    <property type="entry name" value="Nucleic acid-binding proteins"/>
    <property type="match status" value="1"/>
</dbReference>
<dbReference type="EMBL" id="CAKKNE010000002">
    <property type="protein sequence ID" value="CAH0368313.1"/>
    <property type="molecule type" value="Genomic_DNA"/>
</dbReference>
<gene>
    <name evidence="4" type="ORF">PECAL_2P13740</name>
</gene>
<feature type="compositionally biased region" description="Pro residues" evidence="2">
    <location>
        <begin position="417"/>
        <end position="430"/>
    </location>
</feature>
<dbReference type="Gene3D" id="2.40.50.140">
    <property type="entry name" value="Nucleic acid-binding proteins"/>
    <property type="match status" value="1"/>
</dbReference>
<comment type="caution">
    <text evidence="4">The sequence shown here is derived from an EMBL/GenBank/DDBJ whole genome shotgun (WGS) entry which is preliminary data.</text>
</comment>
<keyword evidence="5" id="KW-1185">Reference proteome</keyword>
<dbReference type="InterPro" id="IPR013083">
    <property type="entry name" value="Znf_RING/FYVE/PHD"/>
</dbReference>
<feature type="region of interest" description="Disordered" evidence="2">
    <location>
        <begin position="1"/>
        <end position="23"/>
    </location>
</feature>
<feature type="region of interest" description="Disordered" evidence="2">
    <location>
        <begin position="353"/>
        <end position="462"/>
    </location>
</feature>
<reference evidence="4" key="1">
    <citation type="submission" date="2021-11" db="EMBL/GenBank/DDBJ databases">
        <authorList>
            <consortium name="Genoscope - CEA"/>
            <person name="William W."/>
        </authorList>
    </citation>
    <scope>NUCLEOTIDE SEQUENCE</scope>
</reference>
<name>A0A8J2SEI5_9STRA</name>
<keyword evidence="1" id="KW-0479">Metal-binding</keyword>
<feature type="compositionally biased region" description="Polar residues" evidence="2">
    <location>
        <begin position="448"/>
        <end position="458"/>
    </location>
</feature>
<evidence type="ECO:0000313" key="4">
    <source>
        <dbReference type="EMBL" id="CAH0368313.1"/>
    </source>
</evidence>